<evidence type="ECO:0000313" key="4">
    <source>
        <dbReference type="EMBL" id="MBM7036644.1"/>
    </source>
</evidence>
<dbReference type="PANTHER" id="PTHR42916">
    <property type="entry name" value="2-SUCCINYL-5-ENOLPYRUVYL-6-HYDROXY-3-CYCLOHEXENE-1-CARBOXYLATE SYNTHASE"/>
    <property type="match status" value="1"/>
</dbReference>
<dbReference type="GO" id="GO:0016787">
    <property type="term" value="F:hydrolase activity"/>
    <property type="evidence" value="ECO:0007669"/>
    <property type="project" value="UniProtKB-KW"/>
</dbReference>
<keyword evidence="2" id="KW-0456">Lyase</keyword>
<evidence type="ECO:0000259" key="3">
    <source>
        <dbReference type="Pfam" id="PF12697"/>
    </source>
</evidence>
<keyword evidence="1" id="KW-0474">Menaquinone biosynthesis</keyword>
<dbReference type="SUPFAM" id="SSF53474">
    <property type="entry name" value="alpha/beta-Hydrolases"/>
    <property type="match status" value="1"/>
</dbReference>
<dbReference type="Pfam" id="PF12697">
    <property type="entry name" value="Abhydrolase_6"/>
    <property type="match status" value="1"/>
</dbReference>
<accession>A0ABS2HKP3</accession>
<keyword evidence="5" id="KW-1185">Reference proteome</keyword>
<gene>
    <name evidence="4" type="ORF">JQC93_09515</name>
</gene>
<proteinExistence type="predicted"/>
<comment type="caution">
    <text evidence="4">The sequence shown here is derived from an EMBL/GenBank/DDBJ whole genome shotgun (WGS) entry which is preliminary data.</text>
</comment>
<dbReference type="Proteomes" id="UP000809621">
    <property type="component" value="Unassembled WGS sequence"/>
</dbReference>
<evidence type="ECO:0000256" key="2">
    <source>
        <dbReference type="ARBA" id="ARBA00023239"/>
    </source>
</evidence>
<feature type="domain" description="AB hydrolase-1" evidence="3">
    <location>
        <begin position="19"/>
        <end position="262"/>
    </location>
</feature>
<evidence type="ECO:0000313" key="5">
    <source>
        <dbReference type="Proteomes" id="UP000809621"/>
    </source>
</evidence>
<dbReference type="EMBL" id="JAFEUM010000003">
    <property type="protein sequence ID" value="MBM7036644.1"/>
    <property type="molecule type" value="Genomic_DNA"/>
</dbReference>
<dbReference type="PANTHER" id="PTHR42916:SF1">
    <property type="entry name" value="PROTEIN PHYLLO, CHLOROPLASTIC"/>
    <property type="match status" value="1"/>
</dbReference>
<protein>
    <submittedName>
        <fullName evidence="4">Alpha/beta fold hydrolase</fullName>
    </submittedName>
</protein>
<name>A0ABS2HKP3_9VIBR</name>
<dbReference type="InterPro" id="IPR000073">
    <property type="entry name" value="AB_hydrolase_1"/>
</dbReference>
<dbReference type="Gene3D" id="3.40.50.1820">
    <property type="entry name" value="alpha/beta hydrolase"/>
    <property type="match status" value="1"/>
</dbReference>
<organism evidence="4 5">
    <name type="scientific">Vibrio ulleungensis</name>
    <dbReference type="NCBI Taxonomy" id="2807619"/>
    <lineage>
        <taxon>Bacteria</taxon>
        <taxon>Pseudomonadati</taxon>
        <taxon>Pseudomonadota</taxon>
        <taxon>Gammaproteobacteria</taxon>
        <taxon>Vibrionales</taxon>
        <taxon>Vibrionaceae</taxon>
        <taxon>Vibrio</taxon>
    </lineage>
</organism>
<evidence type="ECO:0000256" key="1">
    <source>
        <dbReference type="ARBA" id="ARBA00022428"/>
    </source>
</evidence>
<dbReference type="InterPro" id="IPR029058">
    <property type="entry name" value="AB_hydrolase_fold"/>
</dbReference>
<keyword evidence="4" id="KW-0378">Hydrolase</keyword>
<reference evidence="4 5" key="1">
    <citation type="submission" date="2021-02" db="EMBL/GenBank/DDBJ databases">
        <authorList>
            <person name="Park J.-S."/>
        </authorList>
    </citation>
    <scope>NUCLEOTIDE SEQUENCE [LARGE SCALE GENOMIC DNA]</scope>
    <source>
        <strain evidence="4 5">188UL20-2</strain>
    </source>
</reference>
<sequence>MNLIEYPSFRQQSDNHTAVLFVHGLLGDHLDWNGVVEQLSGLTDARCFGVDLPAHGAGAASVAEVGCDVAITFDTIGEQLRSCCQSIIQLGVSNLVLVGYSLGARVLMFALTHHYLQFPELKTLVIEGGSFGLENDQLRTDRRKHDNLWAQRFDTMSAETALSLWYQQPVFSDVSEQQRQMLIAQRKRNRLSSVAVMLEATSLGKQPYLLPKLLACDTPLQLIVGEKDNKFRTLYTHSGIPTTVVPNAGHNTHKDNPRFVANTLAQWI</sequence>
<dbReference type="RefSeq" id="WP_205158211.1">
    <property type="nucleotide sequence ID" value="NZ_JAFEUM010000003.1"/>
</dbReference>